<dbReference type="Proteomes" id="UP000824120">
    <property type="component" value="Chromosome 2"/>
</dbReference>
<dbReference type="EMBL" id="JACXVP010000002">
    <property type="protein sequence ID" value="KAG5623932.1"/>
    <property type="molecule type" value="Genomic_DNA"/>
</dbReference>
<feature type="region of interest" description="Disordered" evidence="1">
    <location>
        <begin position="115"/>
        <end position="164"/>
    </location>
</feature>
<evidence type="ECO:0000256" key="1">
    <source>
        <dbReference type="SAM" id="MobiDB-lite"/>
    </source>
</evidence>
<accession>A0A9J6AHX1</accession>
<dbReference type="AlphaFoldDB" id="A0A9J6AHX1"/>
<comment type="caution">
    <text evidence="2">The sequence shown here is derived from an EMBL/GenBank/DDBJ whole genome shotgun (WGS) entry which is preliminary data.</text>
</comment>
<evidence type="ECO:0000313" key="2">
    <source>
        <dbReference type="EMBL" id="KAG5623932.1"/>
    </source>
</evidence>
<gene>
    <name evidence="2" type="ORF">H5410_009150</name>
</gene>
<keyword evidence="3" id="KW-1185">Reference proteome</keyword>
<evidence type="ECO:0000313" key="3">
    <source>
        <dbReference type="Proteomes" id="UP000824120"/>
    </source>
</evidence>
<proteinExistence type="predicted"/>
<name>A0A9J6AHX1_SOLCO</name>
<feature type="compositionally biased region" description="Polar residues" evidence="1">
    <location>
        <begin position="140"/>
        <end position="164"/>
    </location>
</feature>
<sequence>MQPRSQQTLSPRCVSGTSDAGPACLCLAPPEARFRLFRRICSPSLITIPRALLRGGMSRTQLQINSPNLFNEQDWAHRKDWLKDLRRIWHVGDKKAFRRARNSSPKATMQLKIKGDIGNFDKPPSGSMSSTQLAKRPNVPTFNLTSQIQPGSPRKQNQNMHLSN</sequence>
<organism evidence="2 3">
    <name type="scientific">Solanum commersonii</name>
    <name type="common">Commerson's wild potato</name>
    <name type="synonym">Commerson's nightshade</name>
    <dbReference type="NCBI Taxonomy" id="4109"/>
    <lineage>
        <taxon>Eukaryota</taxon>
        <taxon>Viridiplantae</taxon>
        <taxon>Streptophyta</taxon>
        <taxon>Embryophyta</taxon>
        <taxon>Tracheophyta</taxon>
        <taxon>Spermatophyta</taxon>
        <taxon>Magnoliopsida</taxon>
        <taxon>eudicotyledons</taxon>
        <taxon>Gunneridae</taxon>
        <taxon>Pentapetalae</taxon>
        <taxon>asterids</taxon>
        <taxon>lamiids</taxon>
        <taxon>Solanales</taxon>
        <taxon>Solanaceae</taxon>
        <taxon>Solanoideae</taxon>
        <taxon>Solaneae</taxon>
        <taxon>Solanum</taxon>
    </lineage>
</organism>
<reference evidence="2 3" key="1">
    <citation type="submission" date="2020-09" db="EMBL/GenBank/DDBJ databases">
        <title>De no assembly of potato wild relative species, Solanum commersonii.</title>
        <authorList>
            <person name="Cho K."/>
        </authorList>
    </citation>
    <scope>NUCLEOTIDE SEQUENCE [LARGE SCALE GENOMIC DNA]</scope>
    <source>
        <strain evidence="2">LZ3.2</strain>
        <tissue evidence="2">Leaf</tissue>
    </source>
</reference>
<protein>
    <submittedName>
        <fullName evidence="2">Uncharacterized protein</fullName>
    </submittedName>
</protein>